<organism evidence="2 3">
    <name type="scientific">Sitophilus oryzae</name>
    <name type="common">Rice weevil</name>
    <name type="synonym">Curculio oryzae</name>
    <dbReference type="NCBI Taxonomy" id="7048"/>
    <lineage>
        <taxon>Eukaryota</taxon>
        <taxon>Metazoa</taxon>
        <taxon>Ecdysozoa</taxon>
        <taxon>Arthropoda</taxon>
        <taxon>Hexapoda</taxon>
        <taxon>Insecta</taxon>
        <taxon>Pterygota</taxon>
        <taxon>Neoptera</taxon>
        <taxon>Endopterygota</taxon>
        <taxon>Coleoptera</taxon>
        <taxon>Polyphaga</taxon>
        <taxon>Cucujiformia</taxon>
        <taxon>Curculionidae</taxon>
        <taxon>Dryophthorinae</taxon>
        <taxon>Sitophilus</taxon>
    </lineage>
</organism>
<keyword evidence="2" id="KW-1185">Reference proteome</keyword>
<feature type="compositionally biased region" description="Low complexity" evidence="1">
    <location>
        <begin position="409"/>
        <end position="420"/>
    </location>
</feature>
<gene>
    <name evidence="3" type="primary">LOC115879390</name>
</gene>
<proteinExistence type="predicted"/>
<dbReference type="SUPFAM" id="SSF48350">
    <property type="entry name" value="GTPase activation domain, GAP"/>
    <property type="match status" value="1"/>
</dbReference>
<dbReference type="RefSeq" id="XP_030752066.1">
    <property type="nucleotide sequence ID" value="XM_030896206.1"/>
</dbReference>
<dbReference type="Proteomes" id="UP000504635">
    <property type="component" value="Unplaced"/>
</dbReference>
<feature type="region of interest" description="Disordered" evidence="1">
    <location>
        <begin position="409"/>
        <end position="429"/>
    </location>
</feature>
<dbReference type="GeneID" id="115879390"/>
<dbReference type="InParanoid" id="A0A6J2XLX0"/>
<feature type="compositionally biased region" description="Basic and acidic residues" evidence="1">
    <location>
        <begin position="500"/>
        <end position="509"/>
    </location>
</feature>
<dbReference type="AlphaFoldDB" id="A0A6J2XLX0"/>
<dbReference type="KEGG" id="soy:115879390"/>
<accession>A0A6J2XLX0</accession>
<reference evidence="3" key="1">
    <citation type="submission" date="2025-08" db="UniProtKB">
        <authorList>
            <consortium name="RefSeq"/>
        </authorList>
    </citation>
    <scope>IDENTIFICATION</scope>
    <source>
        <tissue evidence="3">Gonads</tissue>
    </source>
</reference>
<evidence type="ECO:0000313" key="2">
    <source>
        <dbReference type="Proteomes" id="UP000504635"/>
    </source>
</evidence>
<dbReference type="OrthoDB" id="8123889at2759"/>
<dbReference type="InterPro" id="IPR008936">
    <property type="entry name" value="Rho_GTPase_activation_prot"/>
</dbReference>
<sequence>MPVETSLSSILTTRFDFGVPLEDIFPPGDVHSRLKFLFVIAYNEYRDCSSDIEDVLKYSQGSLQTRFDLKDKLILDIDYRNSIQGYPTGSYFWLLRHFLGLLPLPLLPTYTNGCWFDWVDIGEECRYVLKYFRGGSSSGRHRLDQEIADSMNMLPWQNLILLDLLVKFIRKICCPYHPNNINKESLITLGKFFCGSVLLRPYTPGNYTKNDTLLSLFLYIILRWKNLYNGADIAKDDNNNPNSFSNFNITSIYQRMPIIASLIKSSLKEAACQTETSLSSHTYCDVLNSDSANLQGSKDFVKKSDQNLYKLTFIEEEPEEVLENEDENDCYQTAIDFTLKSGTEERDVKDWSEVLQETLDTVRKVEEGYIYDDYETFNKEKYNQVGETSIGTVLNKISKQGWTYISSKSTPLKKSSTPKTTKPEEEDSYLKFPDPCDGIDFESSTKCTTKHVYLSKSTPIKKSSTPKNKPGQELSYAKFPDPCDNIQLESSTKTVPPAKSDSRVSEKLFQDSPATFVEDNSNQNLENRGGTSKRSRYVLKRMRLSLEFLRTLSPKRSVFNKVKYQKI</sequence>
<evidence type="ECO:0000313" key="3">
    <source>
        <dbReference type="RefSeq" id="XP_030752066.1"/>
    </source>
</evidence>
<name>A0A6J2XLX0_SITOR</name>
<feature type="region of interest" description="Disordered" evidence="1">
    <location>
        <begin position="488"/>
        <end position="512"/>
    </location>
</feature>
<protein>
    <submittedName>
        <fullName evidence="3">Uncharacterized protein LOC115879390</fullName>
    </submittedName>
</protein>
<evidence type="ECO:0000256" key="1">
    <source>
        <dbReference type="SAM" id="MobiDB-lite"/>
    </source>
</evidence>